<comment type="catalytic activity">
    <reaction evidence="9">
        <text>7,8-dihydroneopterin = 6-hydroxymethyl-7,8-dihydropterin + glycolaldehyde</text>
        <dbReference type="Rhea" id="RHEA:10540"/>
        <dbReference type="ChEBI" id="CHEBI:17001"/>
        <dbReference type="ChEBI" id="CHEBI:17071"/>
        <dbReference type="ChEBI" id="CHEBI:44841"/>
        <dbReference type="EC" id="4.1.2.25"/>
    </reaction>
</comment>
<keyword evidence="7" id="KW-0067">ATP-binding</keyword>
<keyword evidence="9" id="KW-0456">Lyase</keyword>
<dbReference type="GO" id="GO:0046654">
    <property type="term" value="P:tetrahydrofolate biosynthetic process"/>
    <property type="evidence" value="ECO:0007669"/>
    <property type="project" value="UniProtKB-UniRule"/>
</dbReference>
<evidence type="ECO:0000313" key="11">
    <source>
        <dbReference type="EMBL" id="HIV14093.1"/>
    </source>
</evidence>
<evidence type="ECO:0000256" key="2">
    <source>
        <dbReference type="ARBA" id="ARBA00005051"/>
    </source>
</evidence>
<dbReference type="InterPro" id="IPR035907">
    <property type="entry name" value="Hppk_sf"/>
</dbReference>
<evidence type="ECO:0000259" key="10">
    <source>
        <dbReference type="PROSITE" id="PS00794"/>
    </source>
</evidence>
<reference evidence="11" key="1">
    <citation type="submission" date="2020-10" db="EMBL/GenBank/DDBJ databases">
        <authorList>
            <person name="Gilroy R."/>
        </authorList>
    </citation>
    <scope>NUCLEOTIDE SEQUENCE</scope>
    <source>
        <strain evidence="11">ChiBcec2-4451</strain>
    </source>
</reference>
<dbReference type="NCBIfam" id="TIGR00525">
    <property type="entry name" value="folB"/>
    <property type="match status" value="1"/>
</dbReference>
<dbReference type="InterPro" id="IPR006156">
    <property type="entry name" value="Dihydroneopterin_aldolase"/>
</dbReference>
<evidence type="ECO:0000256" key="8">
    <source>
        <dbReference type="ARBA" id="ARBA00022909"/>
    </source>
</evidence>
<dbReference type="InterPro" id="IPR043133">
    <property type="entry name" value="GTP-CH-I_C/QueF"/>
</dbReference>
<comment type="catalytic activity">
    <reaction evidence="1">
        <text>6-hydroxymethyl-7,8-dihydropterin + ATP = (7,8-dihydropterin-6-yl)methyl diphosphate + AMP + H(+)</text>
        <dbReference type="Rhea" id="RHEA:11412"/>
        <dbReference type="ChEBI" id="CHEBI:15378"/>
        <dbReference type="ChEBI" id="CHEBI:30616"/>
        <dbReference type="ChEBI" id="CHEBI:44841"/>
        <dbReference type="ChEBI" id="CHEBI:72950"/>
        <dbReference type="ChEBI" id="CHEBI:456215"/>
        <dbReference type="EC" id="2.7.6.3"/>
    </reaction>
</comment>
<comment type="pathway">
    <text evidence="2">Cofactor biosynthesis; tetrahydrofolate biosynthesis; 2-amino-4-hydroxy-6-hydroxymethyl-7,8-dihydropteridine diphosphate from 7,8-dihydroneopterin triphosphate: step 4/4.</text>
</comment>
<comment type="caution">
    <text evidence="11">The sequence shown here is derived from an EMBL/GenBank/DDBJ whole genome shotgun (WGS) entry which is preliminary data.</text>
</comment>
<evidence type="ECO:0000313" key="12">
    <source>
        <dbReference type="Proteomes" id="UP000886723"/>
    </source>
</evidence>
<dbReference type="PANTHER" id="PTHR43071">
    <property type="entry name" value="2-AMINO-4-HYDROXY-6-HYDROXYMETHYLDIHYDROPTERIDINE PYROPHOSPHOKINASE"/>
    <property type="match status" value="1"/>
</dbReference>
<dbReference type="InterPro" id="IPR006157">
    <property type="entry name" value="FolB_dom"/>
</dbReference>
<organism evidence="11 12">
    <name type="scientific">Candidatus Pullilachnospira stercoravium</name>
    <dbReference type="NCBI Taxonomy" id="2840913"/>
    <lineage>
        <taxon>Bacteria</taxon>
        <taxon>Bacillati</taxon>
        <taxon>Bacillota</taxon>
        <taxon>Clostridia</taxon>
        <taxon>Lachnospirales</taxon>
        <taxon>Lachnospiraceae</taxon>
        <taxon>Lachnospiraceae incertae sedis</taxon>
        <taxon>Candidatus Pullilachnospira</taxon>
    </lineage>
</organism>
<name>A0A9D1NX39_9FIRM</name>
<keyword evidence="6" id="KW-0418">Kinase</keyword>
<evidence type="ECO:0000256" key="6">
    <source>
        <dbReference type="ARBA" id="ARBA00022777"/>
    </source>
</evidence>
<protein>
    <recommendedName>
        <fullName evidence="9">Bifunctional folate synthesis protein</fullName>
    </recommendedName>
    <domain>
        <recommendedName>
            <fullName evidence="9">Dihydroneopterin aldolase</fullName>
            <shortName evidence="9">DHNA</shortName>
            <ecNumber evidence="9">4.1.2.25</ecNumber>
        </recommendedName>
        <alternativeName>
            <fullName evidence="9">7,8-dihydroneopterin aldolase</fullName>
        </alternativeName>
    </domain>
    <domain>
        <recommendedName>
            <fullName evidence="9">2-amino-4-hydroxy-6-hydroxymethyldihydropteridine pyrophosphokinase</fullName>
            <ecNumber evidence="9">2.7.6.3</ecNumber>
        </recommendedName>
        <alternativeName>
            <fullName evidence="9">6-hydroxymethyl-7,8-dihydropterin pyrophosphokinase</fullName>
            <shortName evidence="9">PPPK</shortName>
        </alternativeName>
        <alternativeName>
            <fullName evidence="9">7,8-dihydro-6-hydroxymethylpterin pyrophosphokinase</fullName>
            <shortName evidence="9">HPPK</shortName>
        </alternativeName>
    </domain>
</protein>
<evidence type="ECO:0000256" key="9">
    <source>
        <dbReference type="RuleBase" id="RU362079"/>
    </source>
</evidence>
<sequence>MDRIIIENLEVFARHGVFPEENVLGQKFLFSLTLWTDTRRAGISDALEDSVNYGEVCHLVQEYATSHTFRLLEALAENLVEELLIRYPSLSQVDLTIRKPWAPVGLPLESVGVAISRKRHLAFIALGSNMGDRRGYLDGAVRALRERRDCRVLQVSDYLVTEPYGGVEQEDFLNGALSLETFLSPEELLDVLHEIEAAADRRREVRWGPRTLDLDILLYDDLVLDLPQLTIPHREMHLRSFVLDPLRQIAPWKRHPLLGLTVESMAEKLRQNT</sequence>
<evidence type="ECO:0000256" key="7">
    <source>
        <dbReference type="ARBA" id="ARBA00022840"/>
    </source>
</evidence>
<dbReference type="GO" id="GO:0046656">
    <property type="term" value="P:folic acid biosynthetic process"/>
    <property type="evidence" value="ECO:0007669"/>
    <property type="project" value="UniProtKB-UniRule"/>
</dbReference>
<evidence type="ECO:0000256" key="4">
    <source>
        <dbReference type="ARBA" id="ARBA00022679"/>
    </source>
</evidence>
<dbReference type="NCBIfam" id="TIGR01498">
    <property type="entry name" value="folK"/>
    <property type="match status" value="1"/>
</dbReference>
<dbReference type="PANTHER" id="PTHR43071:SF1">
    <property type="entry name" value="2-AMINO-4-HYDROXY-6-HYDROXYMETHYLDIHYDROPTERIDINE PYROPHOSPHOKINASE"/>
    <property type="match status" value="1"/>
</dbReference>
<dbReference type="Pfam" id="PF02152">
    <property type="entry name" value="FolB"/>
    <property type="match status" value="1"/>
</dbReference>
<dbReference type="Proteomes" id="UP000886723">
    <property type="component" value="Unassembled WGS sequence"/>
</dbReference>
<accession>A0A9D1NX39</accession>
<evidence type="ECO:0000256" key="1">
    <source>
        <dbReference type="ARBA" id="ARBA00000198"/>
    </source>
</evidence>
<dbReference type="Gene3D" id="3.30.1130.10">
    <property type="match status" value="1"/>
</dbReference>
<dbReference type="InterPro" id="IPR000550">
    <property type="entry name" value="Hppk"/>
</dbReference>
<dbReference type="CDD" id="cd00483">
    <property type="entry name" value="HPPK"/>
    <property type="match status" value="1"/>
</dbReference>
<dbReference type="AlphaFoldDB" id="A0A9D1NX39"/>
<dbReference type="GO" id="GO:0003848">
    <property type="term" value="F:2-amino-4-hydroxy-6-hydroxymethyldihydropteridine diphosphokinase activity"/>
    <property type="evidence" value="ECO:0007669"/>
    <property type="project" value="UniProtKB-EC"/>
</dbReference>
<dbReference type="EC" id="2.7.6.3" evidence="9"/>
<dbReference type="GO" id="GO:0004150">
    <property type="term" value="F:dihydroneopterin aldolase activity"/>
    <property type="evidence" value="ECO:0007669"/>
    <property type="project" value="UniProtKB-UniRule"/>
</dbReference>
<dbReference type="Gene3D" id="3.30.70.560">
    <property type="entry name" value="7,8-Dihydro-6-hydroxymethylpterin-pyrophosphokinase HPPK"/>
    <property type="match status" value="1"/>
</dbReference>
<dbReference type="PROSITE" id="PS00794">
    <property type="entry name" value="HPPK"/>
    <property type="match status" value="1"/>
</dbReference>
<gene>
    <name evidence="11" type="primary">folK</name>
    <name evidence="11" type="ORF">IAA63_13290</name>
</gene>
<proteinExistence type="inferred from homology"/>
<dbReference type="GO" id="GO:0005524">
    <property type="term" value="F:ATP binding"/>
    <property type="evidence" value="ECO:0007669"/>
    <property type="project" value="UniProtKB-KW"/>
</dbReference>
<dbReference type="NCBIfam" id="TIGR00526">
    <property type="entry name" value="folB_dom"/>
    <property type="match status" value="1"/>
</dbReference>
<dbReference type="EC" id="4.1.2.25" evidence="9"/>
<dbReference type="GO" id="GO:0016301">
    <property type="term" value="F:kinase activity"/>
    <property type="evidence" value="ECO:0007669"/>
    <property type="project" value="UniProtKB-KW"/>
</dbReference>
<dbReference type="Pfam" id="PF01288">
    <property type="entry name" value="HPPK"/>
    <property type="match status" value="1"/>
</dbReference>
<keyword evidence="4 11" id="KW-0808">Transferase</keyword>
<dbReference type="SMART" id="SM00905">
    <property type="entry name" value="FolB"/>
    <property type="match status" value="1"/>
</dbReference>
<comment type="function">
    <text evidence="9">Catalyzes the conversion of 7,8-dihydroneopterin to 6-hydroxymethyl-7,8-dihydropterin.</text>
</comment>
<feature type="domain" description="7,8-dihydro-6-hydroxymethylpterin-pyrophosphokinase" evidence="10">
    <location>
        <begin position="206"/>
        <end position="217"/>
    </location>
</feature>
<comment type="similarity">
    <text evidence="3">In the N-terminal section; belongs to the DHNA family.</text>
</comment>
<comment type="pathway">
    <text evidence="9">Cofactor biosynthesis; tetrahydrofolate biosynthesis; 2-amino-4-hydroxy-6-hydroxymethyl-7,8-dihydropteridine diphosphate from 7,8-dihydroneopterin triphosphate: step 3/4.</text>
</comment>
<keyword evidence="5" id="KW-0547">Nucleotide-binding</keyword>
<dbReference type="SUPFAM" id="SSF55083">
    <property type="entry name" value="6-hydroxymethyl-7,8-dihydropterin pyrophosphokinase, HPPK"/>
    <property type="match status" value="1"/>
</dbReference>
<evidence type="ECO:0000256" key="5">
    <source>
        <dbReference type="ARBA" id="ARBA00022741"/>
    </source>
</evidence>
<dbReference type="EMBL" id="DVON01000281">
    <property type="protein sequence ID" value="HIV14093.1"/>
    <property type="molecule type" value="Genomic_DNA"/>
</dbReference>
<dbReference type="CDD" id="cd00534">
    <property type="entry name" value="DHNA_DHNTPE"/>
    <property type="match status" value="1"/>
</dbReference>
<evidence type="ECO:0000256" key="3">
    <source>
        <dbReference type="ARBA" id="ARBA00009640"/>
    </source>
</evidence>
<keyword evidence="8 9" id="KW-0289">Folate biosynthesis</keyword>
<reference evidence="11" key="2">
    <citation type="journal article" date="2021" name="PeerJ">
        <title>Extensive microbial diversity within the chicken gut microbiome revealed by metagenomics and culture.</title>
        <authorList>
            <person name="Gilroy R."/>
            <person name="Ravi A."/>
            <person name="Getino M."/>
            <person name="Pursley I."/>
            <person name="Horton D.L."/>
            <person name="Alikhan N.F."/>
            <person name="Baker D."/>
            <person name="Gharbi K."/>
            <person name="Hall N."/>
            <person name="Watson M."/>
            <person name="Adriaenssens E.M."/>
            <person name="Foster-Nyarko E."/>
            <person name="Jarju S."/>
            <person name="Secka A."/>
            <person name="Antonio M."/>
            <person name="Oren A."/>
            <person name="Chaudhuri R.R."/>
            <person name="La Ragione R."/>
            <person name="Hildebrand F."/>
            <person name="Pallen M.J."/>
        </authorList>
    </citation>
    <scope>NUCLEOTIDE SEQUENCE</scope>
    <source>
        <strain evidence="11">ChiBcec2-4451</strain>
    </source>
</reference>
<dbReference type="SUPFAM" id="SSF55620">
    <property type="entry name" value="Tetrahydrobiopterin biosynthesis enzymes-like"/>
    <property type="match status" value="1"/>
</dbReference>
<comment type="similarity">
    <text evidence="9">Belongs to the DHNA family.</text>
</comment>